<protein>
    <submittedName>
        <fullName evidence="2">Glyoxal or galactose oxidase</fullName>
    </submittedName>
</protein>
<dbReference type="STRING" id="575540.Isop_0223"/>
<accession>E8QWD3</accession>
<reference evidence="2 3" key="2">
    <citation type="journal article" date="2011" name="Stand. Genomic Sci.">
        <title>Complete genome sequence of Isosphaera pallida type strain (IS1B).</title>
        <authorList>
            <consortium name="US DOE Joint Genome Institute (JGI-PGF)"/>
            <person name="Goker M."/>
            <person name="Cleland D."/>
            <person name="Saunders E."/>
            <person name="Lapidus A."/>
            <person name="Nolan M."/>
            <person name="Lucas S."/>
            <person name="Hammon N."/>
            <person name="Deshpande S."/>
            <person name="Cheng J.F."/>
            <person name="Tapia R."/>
            <person name="Han C."/>
            <person name="Goodwin L."/>
            <person name="Pitluck S."/>
            <person name="Liolios K."/>
            <person name="Pagani I."/>
            <person name="Ivanova N."/>
            <person name="Mavromatis K."/>
            <person name="Pati A."/>
            <person name="Chen A."/>
            <person name="Palaniappan K."/>
            <person name="Land M."/>
            <person name="Hauser L."/>
            <person name="Chang Y.J."/>
            <person name="Jeffries C.D."/>
            <person name="Detter J.C."/>
            <person name="Beck B."/>
            <person name="Woyke T."/>
            <person name="Bristow J."/>
            <person name="Eisen J.A."/>
            <person name="Markowitz V."/>
            <person name="Hugenholtz P."/>
            <person name="Kyrpides N.C."/>
            <person name="Klenk H.P."/>
        </authorList>
    </citation>
    <scope>NUCLEOTIDE SEQUENCE [LARGE SCALE GENOMIC DNA]</scope>
    <source>
        <strain evidence="3">ATCC 43644 / DSM 9630 / IS1B</strain>
    </source>
</reference>
<evidence type="ECO:0000313" key="2">
    <source>
        <dbReference type="EMBL" id="ADV60820.1"/>
    </source>
</evidence>
<sequence length="187" mass="19634">MQTRAGSRLRVVLPEPARLRSAQWPASTPALGSDHPALALQPPPNAAGNGAEAARKGGPARRLLGDVVPPTPPGADAPRRQLPPLPSQPAGWTTAYGPPNSTHLSFDPNRLDHPDPKPDPRPNPTPVTPPQPTPPPSPDDPNPCGSSIHVISADSSKHPPFLVSPAFLHSPKQPDPMTEIDASGRPR</sequence>
<dbReference type="HOGENOM" id="CLU_1445873_0_0_0"/>
<feature type="compositionally biased region" description="Pro residues" evidence="1">
    <location>
        <begin position="121"/>
        <end position="141"/>
    </location>
</feature>
<reference key="1">
    <citation type="submission" date="2010-11" db="EMBL/GenBank/DDBJ databases">
        <title>The complete sequence of chromosome of Isophaera pallida ATCC 43644.</title>
        <authorList>
            <consortium name="US DOE Joint Genome Institute (JGI-PGF)"/>
            <person name="Lucas S."/>
            <person name="Copeland A."/>
            <person name="Lapidus A."/>
            <person name="Bruce D."/>
            <person name="Goodwin L."/>
            <person name="Pitluck S."/>
            <person name="Kyrpides N."/>
            <person name="Mavromatis K."/>
            <person name="Pagani I."/>
            <person name="Ivanova N."/>
            <person name="Saunders E."/>
            <person name="Brettin T."/>
            <person name="Detter J.C."/>
            <person name="Han C."/>
            <person name="Tapia R."/>
            <person name="Land M."/>
            <person name="Hauser L."/>
            <person name="Markowitz V."/>
            <person name="Cheng J.-F."/>
            <person name="Hugenholtz P."/>
            <person name="Woyke T."/>
            <person name="Wu D."/>
            <person name="Eisen J.A."/>
        </authorList>
    </citation>
    <scope>NUCLEOTIDE SEQUENCE</scope>
    <source>
        <strain>ATCC 43644</strain>
    </source>
</reference>
<feature type="compositionally biased region" description="Low complexity" evidence="1">
    <location>
        <begin position="36"/>
        <end position="52"/>
    </location>
</feature>
<dbReference type="KEGG" id="ipa:Isop_0223"/>
<gene>
    <name evidence="2" type="ordered locus">Isop_0223</name>
</gene>
<keyword evidence="3" id="KW-1185">Reference proteome</keyword>
<dbReference type="Proteomes" id="UP000008631">
    <property type="component" value="Chromosome"/>
</dbReference>
<dbReference type="EMBL" id="CP002353">
    <property type="protein sequence ID" value="ADV60820.1"/>
    <property type="molecule type" value="Genomic_DNA"/>
</dbReference>
<proteinExistence type="predicted"/>
<feature type="region of interest" description="Disordered" evidence="1">
    <location>
        <begin position="1"/>
        <end position="187"/>
    </location>
</feature>
<evidence type="ECO:0000313" key="3">
    <source>
        <dbReference type="Proteomes" id="UP000008631"/>
    </source>
</evidence>
<feature type="compositionally biased region" description="Pro residues" evidence="1">
    <location>
        <begin position="69"/>
        <end position="87"/>
    </location>
</feature>
<evidence type="ECO:0000256" key="1">
    <source>
        <dbReference type="SAM" id="MobiDB-lite"/>
    </source>
</evidence>
<dbReference type="AlphaFoldDB" id="E8QWD3"/>
<dbReference type="InParanoid" id="E8QWD3"/>
<name>E8QWD3_ISOPI</name>
<organism evidence="2 3">
    <name type="scientific">Isosphaera pallida (strain ATCC 43644 / DSM 9630 / IS1B)</name>
    <dbReference type="NCBI Taxonomy" id="575540"/>
    <lineage>
        <taxon>Bacteria</taxon>
        <taxon>Pseudomonadati</taxon>
        <taxon>Planctomycetota</taxon>
        <taxon>Planctomycetia</taxon>
        <taxon>Isosphaerales</taxon>
        <taxon>Isosphaeraceae</taxon>
        <taxon>Isosphaera</taxon>
    </lineage>
</organism>
<feature type="compositionally biased region" description="Basic and acidic residues" evidence="1">
    <location>
        <begin position="109"/>
        <end position="120"/>
    </location>
</feature>